<evidence type="ECO:0000256" key="6">
    <source>
        <dbReference type="ARBA" id="ARBA00038076"/>
    </source>
</evidence>
<dbReference type="Pfam" id="PF02687">
    <property type="entry name" value="FtsX"/>
    <property type="match status" value="2"/>
</dbReference>
<evidence type="ECO:0000313" key="9">
    <source>
        <dbReference type="EMBL" id="CUQ92275.1"/>
    </source>
</evidence>
<dbReference type="InterPro" id="IPR050250">
    <property type="entry name" value="Macrolide_Exporter_MacB"/>
</dbReference>
<evidence type="ECO:0000259" key="8">
    <source>
        <dbReference type="Pfam" id="PF02687"/>
    </source>
</evidence>
<keyword evidence="4 7" id="KW-1133">Transmembrane helix</keyword>
<comment type="subcellular location">
    <subcellularLocation>
        <location evidence="1">Cell membrane</location>
        <topology evidence="1">Multi-pass membrane protein</topology>
    </subcellularLocation>
</comment>
<dbReference type="RefSeq" id="WP_055173322.1">
    <property type="nucleotide sequence ID" value="NZ_CZBX01000014.1"/>
</dbReference>
<keyword evidence="3 7" id="KW-0812">Transmembrane</keyword>
<dbReference type="OrthoDB" id="1694171at2"/>
<keyword evidence="5 7" id="KW-0472">Membrane</keyword>
<feature type="transmembrane region" description="Helical" evidence="7">
    <location>
        <begin position="24"/>
        <end position="48"/>
    </location>
</feature>
<evidence type="ECO:0000256" key="3">
    <source>
        <dbReference type="ARBA" id="ARBA00022692"/>
    </source>
</evidence>
<evidence type="ECO:0000256" key="7">
    <source>
        <dbReference type="SAM" id="Phobius"/>
    </source>
</evidence>
<comment type="similarity">
    <text evidence="6">Belongs to the ABC-4 integral membrane protein family.</text>
</comment>
<name>A0A174ZY33_9FIRM</name>
<dbReference type="PANTHER" id="PTHR30572">
    <property type="entry name" value="MEMBRANE COMPONENT OF TRANSPORTER-RELATED"/>
    <property type="match status" value="1"/>
</dbReference>
<dbReference type="GO" id="GO:0022857">
    <property type="term" value="F:transmembrane transporter activity"/>
    <property type="evidence" value="ECO:0007669"/>
    <property type="project" value="TreeGrafter"/>
</dbReference>
<evidence type="ECO:0000256" key="4">
    <source>
        <dbReference type="ARBA" id="ARBA00022989"/>
    </source>
</evidence>
<feature type="transmembrane region" description="Helical" evidence="7">
    <location>
        <begin position="319"/>
        <end position="342"/>
    </location>
</feature>
<organism evidence="9 10">
    <name type="scientific">[Ruminococcus] torques</name>
    <dbReference type="NCBI Taxonomy" id="33039"/>
    <lineage>
        <taxon>Bacteria</taxon>
        <taxon>Bacillati</taxon>
        <taxon>Bacillota</taxon>
        <taxon>Clostridia</taxon>
        <taxon>Lachnospirales</taxon>
        <taxon>Lachnospiraceae</taxon>
        <taxon>Mediterraneibacter</taxon>
    </lineage>
</organism>
<accession>A0A174ZY33</accession>
<feature type="transmembrane region" description="Helical" evidence="7">
    <location>
        <begin position="362"/>
        <end position="382"/>
    </location>
</feature>
<dbReference type="EMBL" id="CZBX01000014">
    <property type="protein sequence ID" value="CUQ92275.1"/>
    <property type="molecule type" value="Genomic_DNA"/>
</dbReference>
<evidence type="ECO:0000256" key="1">
    <source>
        <dbReference type="ARBA" id="ARBA00004651"/>
    </source>
</evidence>
<dbReference type="PANTHER" id="PTHR30572:SF4">
    <property type="entry name" value="ABC TRANSPORTER PERMEASE YTRF"/>
    <property type="match status" value="1"/>
</dbReference>
<feature type="transmembrane region" description="Helical" evidence="7">
    <location>
        <begin position="430"/>
        <end position="450"/>
    </location>
</feature>
<evidence type="ECO:0000313" key="10">
    <source>
        <dbReference type="Proteomes" id="UP000078383"/>
    </source>
</evidence>
<dbReference type="Proteomes" id="UP000078383">
    <property type="component" value="Unassembled WGS sequence"/>
</dbReference>
<reference evidence="9 10" key="1">
    <citation type="submission" date="2015-09" db="EMBL/GenBank/DDBJ databases">
        <authorList>
            <consortium name="Pathogen Informatics"/>
        </authorList>
    </citation>
    <scope>NUCLEOTIDE SEQUENCE [LARGE SCALE GENOMIC DNA]</scope>
    <source>
        <strain evidence="9 10">2789STDY5834889</strain>
    </source>
</reference>
<dbReference type="GO" id="GO:0005886">
    <property type="term" value="C:plasma membrane"/>
    <property type="evidence" value="ECO:0007669"/>
    <property type="project" value="UniProtKB-SubCell"/>
</dbReference>
<feature type="domain" description="ABC3 transporter permease C-terminal" evidence="8">
    <location>
        <begin position="740"/>
        <end position="846"/>
    </location>
</feature>
<evidence type="ECO:0000256" key="2">
    <source>
        <dbReference type="ARBA" id="ARBA00022475"/>
    </source>
</evidence>
<keyword evidence="2" id="KW-1003">Cell membrane</keyword>
<gene>
    <name evidence="9" type="ORF">ERS852502_02592</name>
</gene>
<evidence type="ECO:0000256" key="5">
    <source>
        <dbReference type="ARBA" id="ARBA00023136"/>
    </source>
</evidence>
<dbReference type="InterPro" id="IPR003838">
    <property type="entry name" value="ABC3_permease_C"/>
</dbReference>
<feature type="transmembrane region" description="Helical" evidence="7">
    <location>
        <begin position="266"/>
        <end position="287"/>
    </location>
</feature>
<dbReference type="AlphaFoldDB" id="A0A174ZY33"/>
<sequence length="865" mass="96592">MSNEKKIIKEMVQGNLKVHKKRNLLLILAITLTTILFTSVLEIGFGGMQSIRETQLKLSGMKADAELRFLDKEQFQEVQNSDLFESVGGRVPIALMEEETKRPIEIDYLDQAGMEAYYLSLEEGKMPEDEKEVLLSEQGLEEFGIKKEVGSHVPVSFTLRGQKYNFDMRLSGWYTGGPKVDFMIVSEAFLEHNPEVAENTYDLDKEILGTYYASVCMKNTGNIEQNLKEYAESLGAQTENADGSNYVNVAVNPMLYSEDGNTGVCLAIVFFGALFILCGYLLIYNIFDIGVMQDIQEFGIMKTIGMTGKQIKRLMRRQMFLLSLIGIPIGLVVGYGLGALLLPVILKNWEYSEEELTIVQSVHPAIFILTVFFVLLTVFLSMRRPSKKAAKYSAIETAKYIEVKKKTAEKDIRSIKNIARSNLQRNRKRTVLVFTSLILSVVFVNSLWIISNSFDEEKYVNAQMRRDYLVASTDTLNPSIGYVKPSAALNEEAIQELEKNAMIKNGTKLYKNAIDASVYNFDISFDWGVEIIGVKIPSIEIDGVITNSATSNYGTLTLGKDKRPVCNVCGISENFFGKMEILEGEKNINEIKEKLKSGDYILSGLSANDNGKPSIDSIETSPKVGDVVTIYKDGKPLKEVEVLSQILVIDSEQISGGSSTGSGTILGPWFYLGEDLFKELYGEGNLVNYSFDADEKDAPAVRRMLNQISQEFSDVGFETTEQRHSEIENYKALVRILCVLIGGILGVIGIVNLVNIIFTNLIVRNRELATFRSIGATKKQLRELIIRESIGYVFYAAVGGFILATLIGMTAVRGICSSVWLFTFQFTLLPAAIVIVLYFIIAVIASEAGIYFWEKGSITERLRNL</sequence>
<feature type="transmembrane region" description="Helical" evidence="7">
    <location>
        <begin position="792"/>
        <end position="822"/>
    </location>
</feature>
<feature type="transmembrane region" description="Helical" evidence="7">
    <location>
        <begin position="828"/>
        <end position="853"/>
    </location>
</feature>
<feature type="domain" description="ABC3 transporter permease C-terminal" evidence="8">
    <location>
        <begin position="270"/>
        <end position="393"/>
    </location>
</feature>
<feature type="transmembrane region" description="Helical" evidence="7">
    <location>
        <begin position="732"/>
        <end position="758"/>
    </location>
</feature>
<proteinExistence type="inferred from homology"/>
<protein>
    <submittedName>
        <fullName evidence="9">Acidobacterial duplicated orphan permease</fullName>
    </submittedName>
</protein>